<proteinExistence type="predicted"/>
<organism evidence="1 2">
    <name type="scientific">Microtetraspora fusca</name>
    <dbReference type="NCBI Taxonomy" id="1997"/>
    <lineage>
        <taxon>Bacteria</taxon>
        <taxon>Bacillati</taxon>
        <taxon>Actinomycetota</taxon>
        <taxon>Actinomycetes</taxon>
        <taxon>Streptosporangiales</taxon>
        <taxon>Streptosporangiaceae</taxon>
        <taxon>Microtetraspora</taxon>
    </lineage>
</organism>
<dbReference type="InterPro" id="IPR004378">
    <property type="entry name" value="F420H2_quin_Rdtase"/>
</dbReference>
<accession>A0ABW6V0Y3</accession>
<sequence>MAEYFGALKRKLYEGSRPGAFMRAVNRLDALLYASGLFFPRNAVTLEVVGRSTGRPVSLPVAVADHDGERFLVSMLGPDANWVRNVRAAGGRAVLRRRGREVVSLEEIPVEQRAPVLRRYLAVAPGARPHMPVDRRAPLSEFETIAHRYPVFQVRRQAHATDPHSPSEQGGKR</sequence>
<evidence type="ECO:0000313" key="2">
    <source>
        <dbReference type="Proteomes" id="UP001602119"/>
    </source>
</evidence>
<keyword evidence="2" id="KW-1185">Reference proteome</keyword>
<name>A0ABW6V0Y3_MICFU</name>
<dbReference type="Pfam" id="PF04075">
    <property type="entry name" value="F420H2_quin_red"/>
    <property type="match status" value="1"/>
</dbReference>
<reference evidence="1 2" key="1">
    <citation type="submission" date="2024-10" db="EMBL/GenBank/DDBJ databases">
        <title>The Natural Products Discovery Center: Release of the First 8490 Sequenced Strains for Exploring Actinobacteria Biosynthetic Diversity.</title>
        <authorList>
            <person name="Kalkreuter E."/>
            <person name="Kautsar S.A."/>
            <person name="Yang D."/>
            <person name="Bader C.D."/>
            <person name="Teijaro C.N."/>
            <person name="Fluegel L."/>
            <person name="Davis C.M."/>
            <person name="Simpson J.R."/>
            <person name="Lauterbach L."/>
            <person name="Steele A.D."/>
            <person name="Gui C."/>
            <person name="Meng S."/>
            <person name="Li G."/>
            <person name="Viehrig K."/>
            <person name="Ye F."/>
            <person name="Su P."/>
            <person name="Kiefer A.F."/>
            <person name="Nichols A."/>
            <person name="Cepeda A.J."/>
            <person name="Yan W."/>
            <person name="Fan B."/>
            <person name="Jiang Y."/>
            <person name="Adhikari A."/>
            <person name="Zheng C.-J."/>
            <person name="Schuster L."/>
            <person name="Cowan T.M."/>
            <person name="Smanski M.J."/>
            <person name="Chevrette M.G."/>
            <person name="De Carvalho L.P.S."/>
            <person name="Shen B."/>
        </authorList>
    </citation>
    <scope>NUCLEOTIDE SEQUENCE [LARGE SCALE GENOMIC DNA]</scope>
    <source>
        <strain evidence="1 2">NPDC001281</strain>
    </source>
</reference>
<dbReference type="Proteomes" id="UP001602119">
    <property type="component" value="Unassembled WGS sequence"/>
</dbReference>
<dbReference type="InterPro" id="IPR012349">
    <property type="entry name" value="Split_barrel_FMN-bd"/>
</dbReference>
<evidence type="ECO:0000313" key="1">
    <source>
        <dbReference type="EMBL" id="MFF4772969.1"/>
    </source>
</evidence>
<comment type="caution">
    <text evidence="1">The sequence shown here is derived from an EMBL/GenBank/DDBJ whole genome shotgun (WGS) entry which is preliminary data.</text>
</comment>
<dbReference type="Gene3D" id="2.30.110.10">
    <property type="entry name" value="Electron Transport, Fmn-binding Protein, Chain A"/>
    <property type="match status" value="1"/>
</dbReference>
<gene>
    <name evidence="1" type="ORF">ACFY05_08950</name>
</gene>
<dbReference type="EMBL" id="JBIAXI010000005">
    <property type="protein sequence ID" value="MFF4772969.1"/>
    <property type="molecule type" value="Genomic_DNA"/>
</dbReference>
<protein>
    <submittedName>
        <fullName evidence="1">Nitroreductase/quinone reductase family protein</fullName>
    </submittedName>
</protein>
<dbReference type="RefSeq" id="WP_387341429.1">
    <property type="nucleotide sequence ID" value="NZ_JBIAXI010000005.1"/>
</dbReference>